<dbReference type="Gene3D" id="2.115.10.20">
    <property type="entry name" value="Glycosyl hydrolase domain, family 43"/>
    <property type="match status" value="1"/>
</dbReference>
<feature type="active site" description="Proton donor" evidence="4">
    <location>
        <position position="228"/>
    </location>
</feature>
<dbReference type="GO" id="GO:0004553">
    <property type="term" value="F:hydrolase activity, hydrolyzing O-glycosyl compounds"/>
    <property type="evidence" value="ECO:0007669"/>
    <property type="project" value="InterPro"/>
</dbReference>
<evidence type="ECO:0000313" key="9">
    <source>
        <dbReference type="EMBL" id="MXP26255.1"/>
    </source>
</evidence>
<feature type="active site" description="Proton acceptor" evidence="4">
    <location>
        <position position="57"/>
    </location>
</feature>
<evidence type="ECO:0000256" key="4">
    <source>
        <dbReference type="PIRSR" id="PIRSR606710-1"/>
    </source>
</evidence>
<feature type="domain" description="Beta-xylosidase C-terminal Concanavalin A-like" evidence="8">
    <location>
        <begin position="367"/>
        <end position="551"/>
    </location>
</feature>
<feature type="signal peptide" evidence="7">
    <location>
        <begin position="1"/>
        <end position="22"/>
    </location>
</feature>
<evidence type="ECO:0000313" key="10">
    <source>
        <dbReference type="Proteomes" id="UP000460561"/>
    </source>
</evidence>
<dbReference type="InterPro" id="IPR006710">
    <property type="entry name" value="Glyco_hydro_43"/>
</dbReference>
<sequence length="553" mass="61125">MKLFAMITAAGAALSLAAPLLAQPVAHIASVEYKGVEEPPAPEGFYRNPVLPGFQPDPSILRVGRDFYLTTSTFNYFPGIPIYHSTDLVNWRLIGHAIDRPEQFDFSNMRTTDAIYAPTISYYGGKFRILDTCVRCGGNFMLTADRPEGPWSDPIWLDFEGIDPSLFVDDKGRAWILNNGAPEGEPRYEGHRAIWIQQFDLGSNTLFGPRKVLVDGGVHPEDKPIWAEGPNVYKRGEWYYLMPAEGGTAEDHSQTVYRSRNPDGPYEAGPINPILTQRDLSPDRPHRVEATGHAGMVTLDDGTSWVTFLATRPFAGQSTLLGRETYLLPVEWKDGWPLILAPGKAVPEFVKKPKLPASPQANWSQWKDSFDQKELSPEWLRLRTYEGQPWFKLGQGLDLTASTATPGSVSGQPAFLGRRLRNHAADVTMTLGFKPEQNGDFAGLMAFMNENHFITIGVTGKGRQREVALRERRDANQPETGVTIATAPLTTSGDVELRMALDRGSADFLWRPVSGGKWKVLARNVDVEHMASVHAGLFTGLVVGPYAQASGSN</sequence>
<evidence type="ECO:0000256" key="3">
    <source>
        <dbReference type="ARBA" id="ARBA00023295"/>
    </source>
</evidence>
<evidence type="ECO:0000256" key="7">
    <source>
        <dbReference type="SAM" id="SignalP"/>
    </source>
</evidence>
<dbReference type="PANTHER" id="PTHR42812:SF12">
    <property type="entry name" value="BETA-XYLOSIDASE-RELATED"/>
    <property type="match status" value="1"/>
</dbReference>
<gene>
    <name evidence="9" type="ORF">GRI39_09425</name>
</gene>
<dbReference type="Pfam" id="PF17851">
    <property type="entry name" value="GH43_C2"/>
    <property type="match status" value="1"/>
</dbReference>
<protein>
    <submittedName>
        <fullName evidence="9">Family 43 glycosylhydrolase</fullName>
    </submittedName>
</protein>
<dbReference type="Gene3D" id="2.60.120.200">
    <property type="match status" value="1"/>
</dbReference>
<dbReference type="InterPro" id="IPR013320">
    <property type="entry name" value="ConA-like_dom_sf"/>
</dbReference>
<keyword evidence="2 6" id="KW-0378">Hydrolase</keyword>
<evidence type="ECO:0000256" key="1">
    <source>
        <dbReference type="ARBA" id="ARBA00009865"/>
    </source>
</evidence>
<dbReference type="Pfam" id="PF04616">
    <property type="entry name" value="Glyco_hydro_43"/>
    <property type="match status" value="1"/>
</dbReference>
<evidence type="ECO:0000256" key="5">
    <source>
        <dbReference type="PIRSR" id="PIRSR606710-2"/>
    </source>
</evidence>
<organism evidence="9 10">
    <name type="scientific">Altericroceibacterium indicum</name>
    <dbReference type="NCBI Taxonomy" id="374177"/>
    <lineage>
        <taxon>Bacteria</taxon>
        <taxon>Pseudomonadati</taxon>
        <taxon>Pseudomonadota</taxon>
        <taxon>Alphaproteobacteria</taxon>
        <taxon>Sphingomonadales</taxon>
        <taxon>Erythrobacteraceae</taxon>
        <taxon>Altericroceibacterium</taxon>
    </lineage>
</organism>
<dbReference type="GO" id="GO:0005975">
    <property type="term" value="P:carbohydrate metabolic process"/>
    <property type="evidence" value="ECO:0007669"/>
    <property type="project" value="InterPro"/>
</dbReference>
<dbReference type="OrthoDB" id="9801455at2"/>
<feature type="chain" id="PRO_5033016968" evidence="7">
    <location>
        <begin position="23"/>
        <end position="553"/>
    </location>
</feature>
<dbReference type="PANTHER" id="PTHR42812">
    <property type="entry name" value="BETA-XYLOSIDASE"/>
    <property type="match status" value="1"/>
</dbReference>
<accession>A0A845ABV6</accession>
<evidence type="ECO:0000256" key="2">
    <source>
        <dbReference type="ARBA" id="ARBA00022801"/>
    </source>
</evidence>
<feature type="site" description="Important for catalytic activity, responsible for pKa modulation of the active site Glu and correct orientation of both the proton donor and substrate" evidence="5">
    <location>
        <position position="163"/>
    </location>
</feature>
<evidence type="ECO:0000259" key="8">
    <source>
        <dbReference type="Pfam" id="PF17851"/>
    </source>
</evidence>
<dbReference type="CDD" id="cd18617">
    <property type="entry name" value="GH43_XynB-like"/>
    <property type="match status" value="1"/>
</dbReference>
<keyword evidence="10" id="KW-1185">Reference proteome</keyword>
<dbReference type="SUPFAM" id="SSF75005">
    <property type="entry name" value="Arabinanase/levansucrase/invertase"/>
    <property type="match status" value="1"/>
</dbReference>
<keyword evidence="7" id="KW-0732">Signal</keyword>
<comment type="caution">
    <text evidence="9">The sequence shown here is derived from an EMBL/GenBank/DDBJ whole genome shotgun (WGS) entry which is preliminary data.</text>
</comment>
<dbReference type="AlphaFoldDB" id="A0A845ABV6"/>
<reference evidence="9 10" key="1">
    <citation type="submission" date="2019-12" db="EMBL/GenBank/DDBJ databases">
        <title>Genomic-based taxomic classification of the family Erythrobacteraceae.</title>
        <authorList>
            <person name="Xu L."/>
        </authorList>
    </citation>
    <scope>NUCLEOTIDE SEQUENCE [LARGE SCALE GENOMIC DNA]</scope>
    <source>
        <strain evidence="9 10">DSM 18604</strain>
    </source>
</reference>
<name>A0A845ABV6_9SPHN</name>
<dbReference type="Proteomes" id="UP000460561">
    <property type="component" value="Unassembled WGS sequence"/>
</dbReference>
<keyword evidence="3 6" id="KW-0326">Glycosidase</keyword>
<dbReference type="InterPro" id="IPR023296">
    <property type="entry name" value="Glyco_hydro_beta-prop_sf"/>
</dbReference>
<dbReference type="EMBL" id="WTYQ01000003">
    <property type="protein sequence ID" value="MXP26255.1"/>
    <property type="molecule type" value="Genomic_DNA"/>
</dbReference>
<evidence type="ECO:0000256" key="6">
    <source>
        <dbReference type="RuleBase" id="RU361187"/>
    </source>
</evidence>
<comment type="similarity">
    <text evidence="1 6">Belongs to the glycosyl hydrolase 43 family.</text>
</comment>
<dbReference type="RefSeq" id="WP_160739453.1">
    <property type="nucleotide sequence ID" value="NZ_WTYQ01000003.1"/>
</dbReference>
<dbReference type="SUPFAM" id="SSF49899">
    <property type="entry name" value="Concanavalin A-like lectins/glucanases"/>
    <property type="match status" value="1"/>
</dbReference>
<proteinExistence type="inferred from homology"/>
<dbReference type="InterPro" id="IPR041542">
    <property type="entry name" value="GH43_C2"/>
</dbReference>
<dbReference type="InterPro" id="IPR051795">
    <property type="entry name" value="Glycosyl_Hydrlase_43"/>
</dbReference>